<feature type="region of interest" description="Disordered" evidence="2">
    <location>
        <begin position="1"/>
        <end position="26"/>
    </location>
</feature>
<evidence type="ECO:0000313" key="4">
    <source>
        <dbReference type="Proteomes" id="UP000605970"/>
    </source>
</evidence>
<comment type="caution">
    <text evidence="3">The sequence shown here is derived from an EMBL/GenBank/DDBJ whole genome shotgun (WGS) entry which is preliminary data.</text>
</comment>
<evidence type="ECO:0000313" key="3">
    <source>
        <dbReference type="EMBL" id="KAF7633211.1"/>
    </source>
</evidence>
<gene>
    <name evidence="3" type="ORF">Mgra_00007402</name>
</gene>
<dbReference type="AlphaFoldDB" id="A0A8S9ZJ45"/>
<reference evidence="3" key="1">
    <citation type="journal article" date="2020" name="Ecol. Evol.">
        <title>Genome structure and content of the rice root-knot nematode (Meloidogyne graminicola).</title>
        <authorList>
            <person name="Phan N.T."/>
            <person name="Danchin E.G.J."/>
            <person name="Klopp C."/>
            <person name="Perfus-Barbeoch L."/>
            <person name="Kozlowski D.K."/>
            <person name="Koutsovoulos G.D."/>
            <person name="Lopez-Roques C."/>
            <person name="Bouchez O."/>
            <person name="Zahm M."/>
            <person name="Besnard G."/>
            <person name="Bellafiore S."/>
        </authorList>
    </citation>
    <scope>NUCLEOTIDE SEQUENCE</scope>
    <source>
        <strain evidence="3">VN-18</strain>
    </source>
</reference>
<keyword evidence="4" id="KW-1185">Reference proteome</keyword>
<dbReference type="Proteomes" id="UP000605970">
    <property type="component" value="Unassembled WGS sequence"/>
</dbReference>
<feature type="compositionally biased region" description="Basic residues" evidence="2">
    <location>
        <begin position="1"/>
        <end position="14"/>
    </location>
</feature>
<dbReference type="OrthoDB" id="5878038at2759"/>
<feature type="compositionally biased region" description="Polar residues" evidence="2">
    <location>
        <begin position="17"/>
        <end position="26"/>
    </location>
</feature>
<evidence type="ECO:0000256" key="2">
    <source>
        <dbReference type="SAM" id="MobiDB-lite"/>
    </source>
</evidence>
<name>A0A8S9ZJ45_9BILA</name>
<dbReference type="EMBL" id="JABEBT010000082">
    <property type="protein sequence ID" value="KAF7633211.1"/>
    <property type="molecule type" value="Genomic_DNA"/>
</dbReference>
<protein>
    <submittedName>
        <fullName evidence="3">Uncharacterized protein</fullName>
    </submittedName>
</protein>
<organism evidence="3 4">
    <name type="scientific">Meloidogyne graminicola</name>
    <dbReference type="NCBI Taxonomy" id="189291"/>
    <lineage>
        <taxon>Eukaryota</taxon>
        <taxon>Metazoa</taxon>
        <taxon>Ecdysozoa</taxon>
        <taxon>Nematoda</taxon>
        <taxon>Chromadorea</taxon>
        <taxon>Rhabditida</taxon>
        <taxon>Tylenchina</taxon>
        <taxon>Tylenchomorpha</taxon>
        <taxon>Tylenchoidea</taxon>
        <taxon>Meloidogynidae</taxon>
        <taxon>Meloidogyninae</taxon>
        <taxon>Meloidogyne</taxon>
    </lineage>
</organism>
<keyword evidence="1" id="KW-0175">Coiled coil</keyword>
<evidence type="ECO:0000256" key="1">
    <source>
        <dbReference type="SAM" id="Coils"/>
    </source>
</evidence>
<sequence length="368" mass="43138">MPSKLKRPRSHRPFAQRPSTNSKQDQICQTDDDLLLNLQITNDLQKQGTSSNETSPNDFFKRQLILSSYIKKLSKENLELKNKLSITNSKLYSIKNKLSIHKTENEANRRHLMDNLAALSLDQNNAKKQLNDKINKFYINFHEEQQRTFNKLKIKEGKLIKLKSEKDETTFQLENVLNAFQVQTRLLEVARKEAFNAREENKETLQKLNDKLYLTSKQRCTNCEVKQKIQVKLTDDVADLTNKLNLKEQELIERKRINQILAEKLEGKKEELIKQELKAKKELEEANNLKIIYSKKIKEFELKLNKTEEERLKLLKNLENENNRTTSVIRQLIPEPCGLTPPEEINKSPLQNNDIIDDYNKSINNNLI</sequence>
<proteinExistence type="predicted"/>
<feature type="coiled-coil region" evidence="1">
    <location>
        <begin position="187"/>
        <end position="324"/>
    </location>
</feature>
<accession>A0A8S9ZJ45</accession>